<accession>A0A928V1J3</accession>
<sequence>MVFLSLFMLPHLQARAADSWVASHERAGDFPLVSKKVAAPIVFSGDDFTVVNLAAKDLVADVERVTGKKPALKNSLKDLQAPAVVVGTLGKSALIDQLVAAGKLDVSNLRGAWESFLITTVDNPQPGLAKILVIAGSDRRGTAFGIYELSQAIGVSPWYWWADVAPEKRTALFVKAGTHRFGPPSVKYRGIFINDEGWGIHRWAANTFEAENGGIGPKTYRKVFELMLRLKANTLWPAMHPVTKPFNFFPENAQLADDYAIVMGSSHAEPMLRNNVGEWSLPHDQYNYVDHREKVSGYWEERMKSNGRYENIYTIGMRGIHDSLMQGPENDAERIDLLHTIFNDQRALINKYSEAPAEQVPQMFCAYKEVLGLYRQGLQVPDDVTIVWPDDNFGYMRNFANAEERNRSGGFGVYYHISYLGAPMAYLWLNTVPPALIWQEMSKSYEMGADRMWIVNVGDIKPGEVGIELFLQMAWDINRWQGDNIDTFLTDWAQREFGAANAQEIAHIMKSYYQLNYQRKPEHLQWWLPRTEPRLSLLSDTESAERIQAFSRLRLQAEHLYQKIPATQRDAFFQLVGYPVIGSAWANLRFLEGERGNSEAAHAADARLQQETARWNTSLAKGKWKDFMATEPADALWDKYRLTGWTMPSDALLAAKKQAKPATAGKHSFAIEAEDFNRKTDRSGVAWQIIPDLGKTGSGSVALFPVARHDFAENQLAEKSPYLEYEVSFAKTGQFTLHVHLIPTHPLSGTLLRFAVGLNNDAPEGVALDVQDGSPAWAQGVLNATRIATSTLNVTRTGKQTLKIYGVDAGVVLDKIVVDIDGIPDNYLGLSVREKPEADSSTLKAL</sequence>
<dbReference type="Gene3D" id="1.20.58.2150">
    <property type="match status" value="1"/>
</dbReference>
<dbReference type="GO" id="GO:0005975">
    <property type="term" value="P:carbohydrate metabolic process"/>
    <property type="evidence" value="ECO:0007669"/>
    <property type="project" value="UniProtKB-ARBA"/>
</dbReference>
<dbReference type="InterPro" id="IPR029018">
    <property type="entry name" value="Hex-like_dom2"/>
</dbReference>
<evidence type="ECO:0000259" key="2">
    <source>
        <dbReference type="Pfam" id="PF17829"/>
    </source>
</evidence>
<gene>
    <name evidence="3" type="ORF">C4F51_07585</name>
</gene>
<evidence type="ECO:0000313" key="4">
    <source>
        <dbReference type="Proteomes" id="UP000652567"/>
    </source>
</evidence>
<evidence type="ECO:0000256" key="1">
    <source>
        <dbReference type="ARBA" id="ARBA00022801"/>
    </source>
</evidence>
<dbReference type="AlphaFoldDB" id="A0A928V1J3"/>
<protein>
    <recommendedName>
        <fullName evidence="2">Gylcosyl hydrolase 115 C-terminal domain-containing protein</fullName>
    </recommendedName>
</protein>
<dbReference type="PANTHER" id="PTHR37842">
    <property type="match status" value="1"/>
</dbReference>
<organism evidence="3 4">
    <name type="scientific">Cellvibrio polysaccharolyticus</name>
    <dbReference type="NCBI Taxonomy" id="2082724"/>
    <lineage>
        <taxon>Bacteria</taxon>
        <taxon>Pseudomonadati</taxon>
        <taxon>Pseudomonadota</taxon>
        <taxon>Gammaproteobacteria</taxon>
        <taxon>Cellvibrionales</taxon>
        <taxon>Cellvibrionaceae</taxon>
        <taxon>Cellvibrio</taxon>
    </lineage>
</organism>
<dbReference type="Gene3D" id="3.20.20.520">
    <property type="entry name" value="Glycosyl hydrolase family 115"/>
    <property type="match status" value="1"/>
</dbReference>
<name>A0A928V1J3_9GAMM</name>
<dbReference type="SUPFAM" id="SSF55545">
    <property type="entry name" value="beta-N-acetylhexosaminidase-like domain"/>
    <property type="match status" value="1"/>
</dbReference>
<dbReference type="Proteomes" id="UP000652567">
    <property type="component" value="Unassembled WGS sequence"/>
</dbReference>
<keyword evidence="1" id="KW-0378">Hydrolase</keyword>
<dbReference type="Pfam" id="PF17829">
    <property type="entry name" value="GH115_C"/>
    <property type="match status" value="1"/>
</dbReference>
<dbReference type="InterPro" id="IPR042301">
    <property type="entry name" value="GH115_sf"/>
</dbReference>
<dbReference type="PANTHER" id="PTHR37842:SF2">
    <property type="entry name" value="GYLCOSYL HYDROLASE 115 C-TERMINAL DOMAIN-CONTAINING PROTEIN"/>
    <property type="match status" value="1"/>
</dbReference>
<dbReference type="GO" id="GO:0016787">
    <property type="term" value="F:hydrolase activity"/>
    <property type="evidence" value="ECO:0007669"/>
    <property type="project" value="UniProtKB-KW"/>
</dbReference>
<feature type="domain" description="Gylcosyl hydrolase 115 C-terminal" evidence="2">
    <location>
        <begin position="670"/>
        <end position="829"/>
    </location>
</feature>
<evidence type="ECO:0000313" key="3">
    <source>
        <dbReference type="EMBL" id="MBE8717053.1"/>
    </source>
</evidence>
<dbReference type="EMBL" id="PRDL01000001">
    <property type="protein sequence ID" value="MBE8717053.1"/>
    <property type="molecule type" value="Genomic_DNA"/>
</dbReference>
<proteinExistence type="predicted"/>
<dbReference type="InterPro" id="IPR041437">
    <property type="entry name" value="GH115_C"/>
</dbReference>
<dbReference type="Pfam" id="PF15979">
    <property type="entry name" value="Glyco_hydro_115"/>
    <property type="match status" value="1"/>
</dbReference>
<keyword evidence="4" id="KW-1185">Reference proteome</keyword>
<dbReference type="Gene3D" id="3.30.379.10">
    <property type="entry name" value="Chitobiase/beta-hexosaminidase domain 2-like"/>
    <property type="match status" value="1"/>
</dbReference>
<comment type="caution">
    <text evidence="3">The sequence shown here is derived from an EMBL/GenBank/DDBJ whole genome shotgun (WGS) entry which is preliminary data.</text>
</comment>
<reference evidence="3" key="1">
    <citation type="submission" date="2018-07" db="EMBL/GenBank/DDBJ databases">
        <title>Genome assembly of strain Ka43.</title>
        <authorList>
            <person name="Kukolya J."/>
            <person name="Nagy I."/>
            <person name="Horvath B."/>
            <person name="Toth A."/>
        </authorList>
    </citation>
    <scope>NUCLEOTIDE SEQUENCE</scope>
    <source>
        <strain evidence="3">KB43</strain>
    </source>
</reference>
<dbReference type="InterPro" id="IPR031924">
    <property type="entry name" value="GH115"/>
</dbReference>
<dbReference type="Gene3D" id="2.60.120.1620">
    <property type="match status" value="1"/>
</dbReference>